<evidence type="ECO:0000256" key="6">
    <source>
        <dbReference type="ARBA" id="ARBA00022692"/>
    </source>
</evidence>
<keyword evidence="8 10" id="KW-0472">Membrane</keyword>
<feature type="transmembrane region" description="Helical" evidence="10">
    <location>
        <begin position="90"/>
        <end position="112"/>
    </location>
</feature>
<keyword evidence="6 10" id="KW-0812">Transmembrane</keyword>
<keyword evidence="7 10" id="KW-1133">Transmembrane helix</keyword>
<gene>
    <name evidence="11" type="ORF">VLK81_09045</name>
</gene>
<feature type="transmembrane region" description="Helical" evidence="10">
    <location>
        <begin position="136"/>
        <end position="159"/>
    </location>
</feature>
<feature type="transmembrane region" description="Helical" evidence="10">
    <location>
        <begin position="312"/>
        <end position="331"/>
    </location>
</feature>
<feature type="transmembrane region" description="Helical" evidence="10">
    <location>
        <begin position="191"/>
        <end position="211"/>
    </location>
</feature>
<evidence type="ECO:0000256" key="8">
    <source>
        <dbReference type="ARBA" id="ARBA00023136"/>
    </source>
</evidence>
<dbReference type="CDD" id="cd13143">
    <property type="entry name" value="MATE_MepA_like"/>
    <property type="match status" value="1"/>
</dbReference>
<feature type="transmembrane region" description="Helical" evidence="10">
    <location>
        <begin position="232"/>
        <end position="255"/>
    </location>
</feature>
<evidence type="ECO:0000256" key="2">
    <source>
        <dbReference type="ARBA" id="ARBA00008417"/>
    </source>
</evidence>
<evidence type="ECO:0000256" key="7">
    <source>
        <dbReference type="ARBA" id="ARBA00022989"/>
    </source>
</evidence>
<dbReference type="GO" id="GO:0015297">
    <property type="term" value="F:antiporter activity"/>
    <property type="evidence" value="ECO:0007669"/>
    <property type="project" value="InterPro"/>
</dbReference>
<proteinExistence type="inferred from homology"/>
<feature type="transmembrane region" description="Helical" evidence="10">
    <location>
        <begin position="44"/>
        <end position="69"/>
    </location>
</feature>
<protein>
    <recommendedName>
        <fullName evidence="3">Multidrug export protein MepA</fullName>
    </recommendedName>
</protein>
<feature type="transmembrane region" description="Helical" evidence="10">
    <location>
        <begin position="166"/>
        <end position="185"/>
    </location>
</feature>
<dbReference type="RefSeq" id="WP_324620293.1">
    <property type="nucleotide sequence ID" value="NZ_JAYKOT010000003.1"/>
</dbReference>
<dbReference type="AlphaFoldDB" id="A0AAW9MSI0"/>
<reference evidence="11 12" key="1">
    <citation type="submission" date="2024-01" db="EMBL/GenBank/DDBJ databases">
        <title>Complete genome sequence of Citroniella saccharovorans strain M6.X9, isolated from human fecal sample.</title>
        <authorList>
            <person name="Cheng G."/>
            <person name="Westerholm M."/>
            <person name="Schnurer A."/>
        </authorList>
    </citation>
    <scope>NUCLEOTIDE SEQUENCE [LARGE SCALE GENOMIC DNA]</scope>
    <source>
        <strain evidence="11 12">DSM 29873</strain>
    </source>
</reference>
<keyword evidence="4" id="KW-0813">Transport</keyword>
<accession>A0AAW9MSI0</accession>
<dbReference type="PANTHER" id="PTHR43823:SF3">
    <property type="entry name" value="MULTIDRUG EXPORT PROTEIN MEPA"/>
    <property type="match status" value="1"/>
</dbReference>
<comment type="caution">
    <text evidence="11">The sequence shown here is derived from an EMBL/GenBank/DDBJ whole genome shotgun (WGS) entry which is preliminary data.</text>
</comment>
<dbReference type="GO" id="GO:0046677">
    <property type="term" value="P:response to antibiotic"/>
    <property type="evidence" value="ECO:0007669"/>
    <property type="project" value="UniProtKB-KW"/>
</dbReference>
<evidence type="ECO:0000256" key="3">
    <source>
        <dbReference type="ARBA" id="ARBA00022106"/>
    </source>
</evidence>
<feature type="transmembrane region" description="Helical" evidence="10">
    <location>
        <begin position="390"/>
        <end position="408"/>
    </location>
</feature>
<dbReference type="GO" id="GO:0005886">
    <property type="term" value="C:plasma membrane"/>
    <property type="evidence" value="ECO:0007669"/>
    <property type="project" value="UniProtKB-SubCell"/>
</dbReference>
<evidence type="ECO:0000256" key="4">
    <source>
        <dbReference type="ARBA" id="ARBA00022448"/>
    </source>
</evidence>
<feature type="transmembrane region" description="Helical" evidence="10">
    <location>
        <begin position="12"/>
        <end position="32"/>
    </location>
</feature>
<feature type="transmembrane region" description="Helical" evidence="10">
    <location>
        <begin position="351"/>
        <end position="370"/>
    </location>
</feature>
<dbReference type="InterPro" id="IPR051327">
    <property type="entry name" value="MATE_MepA_subfamily"/>
</dbReference>
<evidence type="ECO:0000313" key="11">
    <source>
        <dbReference type="EMBL" id="MEB3430129.1"/>
    </source>
</evidence>
<dbReference type="InterPro" id="IPR048279">
    <property type="entry name" value="MdtK-like"/>
</dbReference>
<keyword evidence="12" id="KW-1185">Reference proteome</keyword>
<name>A0AAW9MSI0_9FIRM</name>
<keyword evidence="9" id="KW-0046">Antibiotic resistance</keyword>
<organism evidence="11 12">
    <name type="scientific">Citroniella saccharovorans</name>
    <dbReference type="NCBI Taxonomy" id="2053367"/>
    <lineage>
        <taxon>Bacteria</taxon>
        <taxon>Bacillati</taxon>
        <taxon>Bacillota</taxon>
        <taxon>Tissierellia</taxon>
        <taxon>Tissierellales</taxon>
        <taxon>Peptoniphilaceae</taxon>
        <taxon>Citroniella</taxon>
    </lineage>
</organism>
<dbReference type="GO" id="GO:0042910">
    <property type="term" value="F:xenobiotic transmembrane transporter activity"/>
    <property type="evidence" value="ECO:0007669"/>
    <property type="project" value="InterPro"/>
</dbReference>
<feature type="transmembrane region" description="Helical" evidence="10">
    <location>
        <begin position="420"/>
        <end position="439"/>
    </location>
</feature>
<evidence type="ECO:0000256" key="10">
    <source>
        <dbReference type="SAM" id="Phobius"/>
    </source>
</evidence>
<keyword evidence="5" id="KW-1003">Cell membrane</keyword>
<dbReference type="Pfam" id="PF01554">
    <property type="entry name" value="MatE"/>
    <property type="match status" value="2"/>
</dbReference>
<dbReference type="NCBIfam" id="TIGR00797">
    <property type="entry name" value="matE"/>
    <property type="match status" value="1"/>
</dbReference>
<dbReference type="EMBL" id="JAYKOT010000003">
    <property type="protein sequence ID" value="MEB3430129.1"/>
    <property type="molecule type" value="Genomic_DNA"/>
</dbReference>
<dbReference type="Proteomes" id="UP001357733">
    <property type="component" value="Unassembled WGS sequence"/>
</dbReference>
<dbReference type="InterPro" id="IPR045070">
    <property type="entry name" value="MATE_MepA-like"/>
</dbReference>
<evidence type="ECO:0000256" key="1">
    <source>
        <dbReference type="ARBA" id="ARBA00004651"/>
    </source>
</evidence>
<comment type="subcellular location">
    <subcellularLocation>
        <location evidence="1">Cell membrane</location>
        <topology evidence="1">Multi-pass membrane protein</topology>
    </subcellularLocation>
</comment>
<dbReference type="PANTHER" id="PTHR43823">
    <property type="entry name" value="SPORULATION PROTEIN YKVU"/>
    <property type="match status" value="1"/>
</dbReference>
<evidence type="ECO:0000313" key="12">
    <source>
        <dbReference type="Proteomes" id="UP001357733"/>
    </source>
</evidence>
<evidence type="ECO:0000256" key="9">
    <source>
        <dbReference type="ARBA" id="ARBA00023251"/>
    </source>
</evidence>
<evidence type="ECO:0000256" key="5">
    <source>
        <dbReference type="ARBA" id="ARBA00022475"/>
    </source>
</evidence>
<comment type="similarity">
    <text evidence="2">Belongs to the multi antimicrobial extrusion (MATE) (TC 2.A.66.1) family. MepA subfamily.</text>
</comment>
<dbReference type="InterPro" id="IPR002528">
    <property type="entry name" value="MATE_fam"/>
</dbReference>
<sequence length="442" mass="49157">MDFSKGSIFKNILKTAIPLTIAQLVQLLYNIVDRVFIGHMQNGGAALTGIGLMFPIVTITIAFTNFYQVGGSSLFAIERGKKNDEYSREILNNTFFLLLISGIILTIFFYVFKKNILYLFGASENTFYYANEYLKIYLIGTVFSMLATGINSFIIAMGYSNRAMQTVLVGAILNIILDPIFIYAFNLGVSGAALATIISQFISFIWVMIFITDTHHEVNLNFKKIRIRLKTILKIMEVGISGFLMSLTNSLVLITCNKMLSIYGGDAYIGIMTIISSIRELFVLPINGIIGGAQPVMGYNYGAGEYKRVKKAIKIVTILTTSFTTIVWILLLKNPTFFVGILTSNEEIIELSKTYLIIYFSAFFMMSFQFSGQSTFLSLGMSKEAVFFTILRKGILVFSLTLLLPGVFGFGVKGVFLAEPISNIIGGAAAYTAMIFKVYRKL</sequence>
<dbReference type="PIRSF" id="PIRSF006603">
    <property type="entry name" value="DinF"/>
    <property type="match status" value="1"/>
</dbReference>
<feature type="transmembrane region" description="Helical" evidence="10">
    <location>
        <begin position="267"/>
        <end position="291"/>
    </location>
</feature>